<dbReference type="SUPFAM" id="SSF51197">
    <property type="entry name" value="Clavaminate synthase-like"/>
    <property type="match status" value="1"/>
</dbReference>
<dbReference type="InterPro" id="IPR005123">
    <property type="entry name" value="Oxoglu/Fe-dep_dioxygenase_dom"/>
</dbReference>
<evidence type="ECO:0000313" key="3">
    <source>
        <dbReference type="EMBL" id="MCL6274568.1"/>
    </source>
</evidence>
<evidence type="ECO:0000256" key="1">
    <source>
        <dbReference type="RuleBase" id="RU003682"/>
    </source>
</evidence>
<accession>A0ABT0PT50</accession>
<proteinExistence type="inferred from homology"/>
<reference evidence="3 4" key="1">
    <citation type="submission" date="2022-05" db="EMBL/GenBank/DDBJ databases">
        <authorList>
            <person name="Park J.-S."/>
        </authorList>
    </citation>
    <scope>NUCLEOTIDE SEQUENCE [LARGE SCALE GENOMIC DNA]</scope>
    <source>
        <strain evidence="3 4">2012CJ35-5</strain>
    </source>
</reference>
<sequence length="231" mass="27274">MEMQIDWNSLQSEIRRNGYAIIDYVLNNEECDSLIQDYNNLELYRKTVHMERYRFGKGEYKYFTYPLPQIIENLRTTIYPHLVPIANEWHRKLKLNEYFPQRLTDLQELCRSKEQRLATPLILKYGVGGYNTLHQDLYGEVYFPMQAVLMLSEPNNEYKGGEFVLTMQVPRAQSKAIVLRPNKGSMLIFPTNYLPKEGKRGYYKTKMKHGVSEVLEGQRYSLGIIFHDALK</sequence>
<keyword evidence="1" id="KW-0560">Oxidoreductase</keyword>
<comment type="caution">
    <text evidence="3">The sequence shown here is derived from an EMBL/GenBank/DDBJ whole genome shotgun (WGS) entry which is preliminary data.</text>
</comment>
<keyword evidence="4" id="KW-1185">Reference proteome</keyword>
<gene>
    <name evidence="3" type="ORF">M3P19_11145</name>
</gene>
<comment type="similarity">
    <text evidence="1">Belongs to the iron/ascorbate-dependent oxidoreductase family.</text>
</comment>
<dbReference type="Pfam" id="PF09859">
    <property type="entry name" value="Oxygenase-NA"/>
    <property type="match status" value="1"/>
</dbReference>
<keyword evidence="1" id="KW-0408">Iron</keyword>
<dbReference type="RefSeq" id="WP_249657745.1">
    <property type="nucleotide sequence ID" value="NZ_JAMFMA010000002.1"/>
</dbReference>
<protein>
    <submittedName>
        <fullName evidence="3">2OG-Fe(II) oxygenase</fullName>
    </submittedName>
</protein>
<dbReference type="PROSITE" id="PS51471">
    <property type="entry name" value="FE2OG_OXY"/>
    <property type="match status" value="1"/>
</dbReference>
<evidence type="ECO:0000259" key="2">
    <source>
        <dbReference type="PROSITE" id="PS51471"/>
    </source>
</evidence>
<evidence type="ECO:0000313" key="4">
    <source>
        <dbReference type="Proteomes" id="UP001203607"/>
    </source>
</evidence>
<name>A0ABT0PT50_9FLAO</name>
<keyword evidence="1" id="KW-0479">Metal-binding</keyword>
<feature type="domain" description="Fe2OG dioxygenase" evidence="2">
    <location>
        <begin position="116"/>
        <end position="229"/>
    </location>
</feature>
<dbReference type="Proteomes" id="UP001203607">
    <property type="component" value="Unassembled WGS sequence"/>
</dbReference>
<dbReference type="EMBL" id="JAMFMA010000002">
    <property type="protein sequence ID" value="MCL6274568.1"/>
    <property type="molecule type" value="Genomic_DNA"/>
</dbReference>
<organism evidence="3 4">
    <name type="scientific">Flagellimonas spongiicola</name>
    <dbReference type="NCBI Taxonomy" id="2942208"/>
    <lineage>
        <taxon>Bacteria</taxon>
        <taxon>Pseudomonadati</taxon>
        <taxon>Bacteroidota</taxon>
        <taxon>Flavobacteriia</taxon>
        <taxon>Flavobacteriales</taxon>
        <taxon>Flavobacteriaceae</taxon>
        <taxon>Flagellimonas</taxon>
    </lineage>
</organism>
<dbReference type="Gene3D" id="2.60.120.620">
    <property type="entry name" value="q2cbj1_9rhob like domain"/>
    <property type="match status" value="1"/>
</dbReference>
<dbReference type="InterPro" id="IPR018655">
    <property type="entry name" value="DUF2086"/>
</dbReference>